<comment type="cofactor">
    <cofactor evidence="1">
        <name>FMN</name>
        <dbReference type="ChEBI" id="CHEBI:58210"/>
    </cofactor>
</comment>
<dbReference type="OrthoDB" id="5120525at2"/>
<keyword evidence="8" id="KW-1185">Reference proteome</keyword>
<dbReference type="EMBL" id="FMWD01000007">
    <property type="protein sequence ID" value="SCZ63027.1"/>
    <property type="molecule type" value="Genomic_DNA"/>
</dbReference>
<dbReference type="SUPFAM" id="SSF50475">
    <property type="entry name" value="FMN-binding split barrel"/>
    <property type="match status" value="1"/>
</dbReference>
<sequence>MLGGPGHGPAILAGMDTDSFDTILENTWRQLRRATADETSALHRPVLATVDRNNEPDARTVILREIRRESRQLFVNTDRRSSKGDDLVLRPWGVFVFFDPESAVQLRILTEIRIHVEDEVTAEAWRKLPAKGRRRYLTAAAPGSPAPAPGAGVPGPDESVDDAAGYRHFATLEAVAIHLDWLHYAPEGPARAEFDWDEEGKVSARWLHP</sequence>
<dbReference type="GO" id="GO:0004733">
    <property type="term" value="F:pyridoxamine phosphate oxidase activity"/>
    <property type="evidence" value="ECO:0007669"/>
    <property type="project" value="InterPro"/>
</dbReference>
<protein>
    <submittedName>
        <fullName evidence="7">Pyridoxamine 5'-phosphate oxidase</fullName>
    </submittedName>
</protein>
<dbReference type="Pfam" id="PF12766">
    <property type="entry name" value="Pyridox_oxase_2"/>
    <property type="match status" value="1"/>
</dbReference>
<dbReference type="PANTHER" id="PTHR10851:SF3">
    <property type="entry name" value="PYRIDOXINE_PYRIDOXAMINE 5'-PHOSPHATE OXIDASE 2"/>
    <property type="match status" value="1"/>
</dbReference>
<keyword evidence="3" id="KW-0288">FMN</keyword>
<organism evidence="7 8">
    <name type="scientific">Thiohalomonas denitrificans</name>
    <dbReference type="NCBI Taxonomy" id="415747"/>
    <lineage>
        <taxon>Bacteria</taxon>
        <taxon>Pseudomonadati</taxon>
        <taxon>Pseudomonadota</taxon>
        <taxon>Gammaproteobacteria</taxon>
        <taxon>Thiohalomonadales</taxon>
        <taxon>Thiohalomonadaceae</taxon>
        <taxon>Thiohalomonas</taxon>
    </lineage>
</organism>
<dbReference type="Gene3D" id="2.30.110.10">
    <property type="entry name" value="Electron Transport, Fmn-binding Protein, Chain A"/>
    <property type="match status" value="1"/>
</dbReference>
<feature type="domain" description="Pyridoxamine 5'-phosphate oxidase Alr4036 family FMN-binding" evidence="6">
    <location>
        <begin position="27"/>
        <end position="114"/>
    </location>
</feature>
<accession>A0A1G5QMR0</accession>
<feature type="region of interest" description="Disordered" evidence="5">
    <location>
        <begin position="139"/>
        <end position="159"/>
    </location>
</feature>
<evidence type="ECO:0000259" key="6">
    <source>
        <dbReference type="Pfam" id="PF12766"/>
    </source>
</evidence>
<keyword evidence="4" id="KW-0560">Oxidoreductase</keyword>
<name>A0A1G5QMR0_9GAMM</name>
<evidence type="ECO:0000256" key="4">
    <source>
        <dbReference type="ARBA" id="ARBA00023002"/>
    </source>
</evidence>
<gene>
    <name evidence="7" type="ORF">SAMN03097708_02407</name>
</gene>
<evidence type="ECO:0000256" key="3">
    <source>
        <dbReference type="ARBA" id="ARBA00022643"/>
    </source>
</evidence>
<dbReference type="STRING" id="415747.SAMN03097708_02407"/>
<dbReference type="PANTHER" id="PTHR10851">
    <property type="entry name" value="PYRIDOXINE-5-PHOSPHATE OXIDASE"/>
    <property type="match status" value="1"/>
</dbReference>
<keyword evidence="2" id="KW-0285">Flavoprotein</keyword>
<dbReference type="GO" id="GO:0010181">
    <property type="term" value="F:FMN binding"/>
    <property type="evidence" value="ECO:0007669"/>
    <property type="project" value="InterPro"/>
</dbReference>
<evidence type="ECO:0000256" key="2">
    <source>
        <dbReference type="ARBA" id="ARBA00022630"/>
    </source>
</evidence>
<dbReference type="RefSeq" id="WP_092997382.1">
    <property type="nucleotide sequence ID" value="NZ_FMWD01000007.1"/>
</dbReference>
<proteinExistence type="predicted"/>
<dbReference type="Proteomes" id="UP000199648">
    <property type="component" value="Unassembled WGS sequence"/>
</dbReference>
<evidence type="ECO:0000256" key="1">
    <source>
        <dbReference type="ARBA" id="ARBA00001917"/>
    </source>
</evidence>
<dbReference type="InterPro" id="IPR012349">
    <property type="entry name" value="Split_barrel_FMN-bd"/>
</dbReference>
<dbReference type="InterPro" id="IPR024624">
    <property type="entry name" value="Pyridox_Oxase_Alr4036_FMN-bd"/>
</dbReference>
<evidence type="ECO:0000313" key="7">
    <source>
        <dbReference type="EMBL" id="SCZ63027.1"/>
    </source>
</evidence>
<dbReference type="GO" id="GO:0008615">
    <property type="term" value="P:pyridoxine biosynthetic process"/>
    <property type="evidence" value="ECO:0007669"/>
    <property type="project" value="InterPro"/>
</dbReference>
<evidence type="ECO:0000313" key="8">
    <source>
        <dbReference type="Proteomes" id="UP000199648"/>
    </source>
</evidence>
<evidence type="ECO:0000256" key="5">
    <source>
        <dbReference type="SAM" id="MobiDB-lite"/>
    </source>
</evidence>
<dbReference type="AlphaFoldDB" id="A0A1G5QMR0"/>
<dbReference type="InterPro" id="IPR000659">
    <property type="entry name" value="Pyridox_Oxase"/>
</dbReference>
<feature type="compositionally biased region" description="Low complexity" evidence="5">
    <location>
        <begin position="139"/>
        <end position="156"/>
    </location>
</feature>
<reference evidence="7 8" key="1">
    <citation type="submission" date="2016-10" db="EMBL/GenBank/DDBJ databases">
        <authorList>
            <person name="de Groot N.N."/>
        </authorList>
    </citation>
    <scope>NUCLEOTIDE SEQUENCE [LARGE SCALE GENOMIC DNA]</scope>
    <source>
        <strain evidence="7 8">HLD2</strain>
    </source>
</reference>